<feature type="transmembrane region" description="Helical" evidence="1">
    <location>
        <begin position="338"/>
        <end position="357"/>
    </location>
</feature>
<keyword evidence="1" id="KW-1133">Transmembrane helix</keyword>
<dbReference type="AlphaFoldDB" id="A0A1F5Z241"/>
<dbReference type="Pfam" id="PF09852">
    <property type="entry name" value="DUF2079"/>
    <property type="match status" value="1"/>
</dbReference>
<dbReference type="EMBL" id="MFJF01000015">
    <property type="protein sequence ID" value="OGG06476.1"/>
    <property type="molecule type" value="Genomic_DNA"/>
</dbReference>
<organism evidence="2 3">
    <name type="scientific">Candidatus Gottesmanbacteria bacterium RIFCSPHIGHO2_01_FULL_40_15</name>
    <dbReference type="NCBI Taxonomy" id="1798376"/>
    <lineage>
        <taxon>Bacteria</taxon>
        <taxon>Candidatus Gottesmaniibacteriota</taxon>
    </lineage>
</organism>
<keyword evidence="1" id="KW-0472">Membrane</keyword>
<dbReference type="Proteomes" id="UP000177354">
    <property type="component" value="Unassembled WGS sequence"/>
</dbReference>
<evidence type="ECO:0000313" key="3">
    <source>
        <dbReference type="Proteomes" id="UP000177354"/>
    </source>
</evidence>
<feature type="transmembrane region" description="Helical" evidence="1">
    <location>
        <begin position="263"/>
        <end position="286"/>
    </location>
</feature>
<reference evidence="2 3" key="1">
    <citation type="journal article" date="2016" name="Nat. Commun.">
        <title>Thousands of microbial genomes shed light on interconnected biogeochemical processes in an aquifer system.</title>
        <authorList>
            <person name="Anantharaman K."/>
            <person name="Brown C.T."/>
            <person name="Hug L.A."/>
            <person name="Sharon I."/>
            <person name="Castelle C.J."/>
            <person name="Probst A.J."/>
            <person name="Thomas B.C."/>
            <person name="Singh A."/>
            <person name="Wilkins M.J."/>
            <person name="Karaoz U."/>
            <person name="Brodie E.L."/>
            <person name="Williams K.H."/>
            <person name="Hubbard S.S."/>
            <person name="Banfield J.F."/>
        </authorList>
    </citation>
    <scope>NUCLEOTIDE SEQUENCE [LARGE SCALE GENOMIC DNA]</scope>
</reference>
<dbReference type="InterPro" id="IPR018650">
    <property type="entry name" value="STSV1_Orf64"/>
</dbReference>
<feature type="transmembrane region" description="Helical" evidence="1">
    <location>
        <begin position="160"/>
        <end position="189"/>
    </location>
</feature>
<feature type="transmembrane region" description="Helical" evidence="1">
    <location>
        <begin position="111"/>
        <end position="131"/>
    </location>
</feature>
<evidence type="ECO:0008006" key="4">
    <source>
        <dbReference type="Google" id="ProtNLM"/>
    </source>
</evidence>
<gene>
    <name evidence="2" type="ORF">A2777_05855</name>
</gene>
<protein>
    <recommendedName>
        <fullName evidence="4">DUF2079 domain-containing protein</fullName>
    </recommendedName>
</protein>
<accession>A0A1F5Z241</accession>
<evidence type="ECO:0000256" key="1">
    <source>
        <dbReference type="SAM" id="Phobius"/>
    </source>
</evidence>
<feature type="transmembrane region" description="Helical" evidence="1">
    <location>
        <begin position="195"/>
        <end position="214"/>
    </location>
</feature>
<feature type="transmembrane region" description="Helical" evidence="1">
    <location>
        <begin position="306"/>
        <end position="326"/>
    </location>
</feature>
<name>A0A1F5Z241_9BACT</name>
<feature type="transmembrane region" description="Helical" evidence="1">
    <location>
        <begin position="84"/>
        <end position="104"/>
    </location>
</feature>
<feature type="transmembrane region" description="Helical" evidence="1">
    <location>
        <begin position="137"/>
        <end position="153"/>
    </location>
</feature>
<comment type="caution">
    <text evidence="2">The sequence shown here is derived from an EMBL/GenBank/DDBJ whole genome shotgun (WGS) entry which is preliminary data.</text>
</comment>
<keyword evidence="1" id="KW-0812">Transmembrane</keyword>
<evidence type="ECO:0000313" key="2">
    <source>
        <dbReference type="EMBL" id="OGG06476.1"/>
    </source>
</evidence>
<proteinExistence type="predicted"/>
<sequence>MNKLLLIFLIVVGSAYSVIAVAAHYQFRTFGWDLGYFDQIIWLLSRGFYPFSTLNKVNFLANHFSPVLIFYALLYRIHSSPVTLLISQAFLVVFSSYPLFLLVWEKTGSRLLGMAVVISFLFFIGTQWSILNEFHEATLTPLFLSLFFFSAGIKKRKLIFLFSIIGLLVTKEEFALLTAALAFPLYFYYGLKKQAVILFLFSLFFFFFLTQFFMPAISEKGVYQHAHLSPEAPSPWELTLKILTDPVYILKSFLSPPVKIQTLLISFSSFAYLPLFAPFSVLVPVIEQFLMRFLYTGPQFTVFTNVNHHAAPIAVLLPVSVVFAVVRLMSRFPRKKRFILLSSSLLILVASVFQDIIQKAPFHSIVKPALYQESEWQKNAGNALKQVPLNSSVAAQNSLFPHLSQRKEIYLLPETGNADFLAVDLSDGPNKFSPLNLQKTRVLIYELEEKNIYRVYFRKGDAIIYRKVN</sequence>